<gene>
    <name evidence="2" type="ORF">CRX42_31740</name>
</gene>
<accession>A0A2W0EDD9</accession>
<sequence>MTTESSKAPPLYPKTHLLAASGIAALLSLALLVFPSSDVEAKKTTLSLELESPAEQLTQDQDAADVVQATNEPATSPFAQIDNSAE</sequence>
<evidence type="ECO:0000313" key="3">
    <source>
        <dbReference type="Proteomes" id="UP000247437"/>
    </source>
</evidence>
<dbReference type="EMBL" id="PDLL01000804">
    <property type="protein sequence ID" value="PYY66557.1"/>
    <property type="molecule type" value="Genomic_DNA"/>
</dbReference>
<protein>
    <submittedName>
        <fullName evidence="2">Peptidase M23</fullName>
    </submittedName>
</protein>
<dbReference type="Proteomes" id="UP000247437">
    <property type="component" value="Unassembled WGS sequence"/>
</dbReference>
<comment type="caution">
    <text evidence="2">The sequence shown here is derived from an EMBL/GenBank/DDBJ whole genome shotgun (WGS) entry which is preliminary data.</text>
</comment>
<feature type="region of interest" description="Disordered" evidence="1">
    <location>
        <begin position="53"/>
        <end position="86"/>
    </location>
</feature>
<evidence type="ECO:0000313" key="2">
    <source>
        <dbReference type="EMBL" id="PYY66557.1"/>
    </source>
</evidence>
<organism evidence="2 3">
    <name type="scientific">Pseudomonas jessenii</name>
    <dbReference type="NCBI Taxonomy" id="77298"/>
    <lineage>
        <taxon>Bacteria</taxon>
        <taxon>Pseudomonadati</taxon>
        <taxon>Pseudomonadota</taxon>
        <taxon>Gammaproteobacteria</taxon>
        <taxon>Pseudomonadales</taxon>
        <taxon>Pseudomonadaceae</taxon>
        <taxon>Pseudomonas</taxon>
    </lineage>
</organism>
<name>A0A2W0EDD9_PSEJE</name>
<evidence type="ECO:0000256" key="1">
    <source>
        <dbReference type="SAM" id="MobiDB-lite"/>
    </source>
</evidence>
<dbReference type="AlphaFoldDB" id="A0A2W0EDD9"/>
<feature type="compositionally biased region" description="Polar residues" evidence="1">
    <location>
        <begin position="68"/>
        <end position="86"/>
    </location>
</feature>
<proteinExistence type="predicted"/>
<reference evidence="2 3" key="1">
    <citation type="journal article" date="2018" name="Appl. Microbiol. Biotechnol.">
        <title>Characterization of the caprolactam degradation pathway in Pseudomonas jessenii using mass spectrometry-based proteomics.</title>
        <authorList>
            <person name="Otzen M."/>
            <person name="Palacio C."/>
            <person name="Janssen D.B."/>
        </authorList>
    </citation>
    <scope>NUCLEOTIDE SEQUENCE [LARGE SCALE GENOMIC DNA]</scope>
    <source>
        <strain evidence="2 3">GO3</strain>
    </source>
</reference>
<feature type="non-terminal residue" evidence="2">
    <location>
        <position position="86"/>
    </location>
</feature>